<feature type="chain" id="PRO_5038778529" description="EGF-like domain-containing protein" evidence="2">
    <location>
        <begin position="20"/>
        <end position="221"/>
    </location>
</feature>
<name>A0A9D4DJ84_DREPO</name>
<feature type="domain" description="EGF-like" evidence="3">
    <location>
        <begin position="22"/>
        <end position="62"/>
    </location>
</feature>
<evidence type="ECO:0000259" key="3">
    <source>
        <dbReference type="PROSITE" id="PS50026"/>
    </source>
</evidence>
<comment type="caution">
    <text evidence="1">Lacks conserved residue(s) required for the propagation of feature annotation.</text>
</comment>
<dbReference type="EMBL" id="JAIWYP010000010">
    <property type="protein sequence ID" value="KAH3749535.1"/>
    <property type="molecule type" value="Genomic_DNA"/>
</dbReference>
<sequence>MMNMFIMVLVLGSCCTSFGFFLAGSCANNTQCQHGGTCLYATNQHFLRVCQCKPEYTGQHCEERLTPTTSTSTTPAPTTTTVATTTELHMYTDALTCSKYNTVLAIADGFISHNDHAAACPGSGNHATPEALVMDYCQVQHPSEWAPDHKVMTHCSAVPMYTPVIEITAETNSYSSITSLSGIFLGCLHAPEGFKMAVQMCDSPPKIMHVTTSADMFYTIK</sequence>
<evidence type="ECO:0000256" key="2">
    <source>
        <dbReference type="SAM" id="SignalP"/>
    </source>
</evidence>
<keyword evidence="5" id="KW-1185">Reference proteome</keyword>
<reference evidence="4" key="2">
    <citation type="submission" date="2020-11" db="EMBL/GenBank/DDBJ databases">
        <authorList>
            <person name="McCartney M.A."/>
            <person name="Auch B."/>
            <person name="Kono T."/>
            <person name="Mallez S."/>
            <person name="Becker A."/>
            <person name="Gohl D.M."/>
            <person name="Silverstein K.A.T."/>
            <person name="Koren S."/>
            <person name="Bechman K.B."/>
            <person name="Herman A."/>
            <person name="Abrahante J.E."/>
            <person name="Garbe J."/>
        </authorList>
    </citation>
    <scope>NUCLEOTIDE SEQUENCE</scope>
    <source>
        <strain evidence="4">Duluth1</strain>
        <tissue evidence="4">Whole animal</tissue>
    </source>
</reference>
<accession>A0A9D4DJ84</accession>
<gene>
    <name evidence="4" type="ORF">DPMN_184033</name>
</gene>
<protein>
    <recommendedName>
        <fullName evidence="3">EGF-like domain-containing protein</fullName>
    </recommendedName>
</protein>
<dbReference type="SUPFAM" id="SSF57196">
    <property type="entry name" value="EGF/Laminin"/>
    <property type="match status" value="1"/>
</dbReference>
<dbReference type="InterPro" id="IPR000742">
    <property type="entry name" value="EGF"/>
</dbReference>
<evidence type="ECO:0000256" key="1">
    <source>
        <dbReference type="PROSITE-ProRule" id="PRU00076"/>
    </source>
</evidence>
<dbReference type="AlphaFoldDB" id="A0A9D4DJ84"/>
<feature type="signal peptide" evidence="2">
    <location>
        <begin position="1"/>
        <end position="19"/>
    </location>
</feature>
<dbReference type="CDD" id="cd00054">
    <property type="entry name" value="EGF_CA"/>
    <property type="match status" value="1"/>
</dbReference>
<dbReference type="OrthoDB" id="6160484at2759"/>
<keyword evidence="2" id="KW-0732">Signal</keyword>
<comment type="caution">
    <text evidence="4">The sequence shown here is derived from an EMBL/GenBank/DDBJ whole genome shotgun (WGS) entry which is preliminary data.</text>
</comment>
<dbReference type="Proteomes" id="UP000828390">
    <property type="component" value="Unassembled WGS sequence"/>
</dbReference>
<dbReference type="PROSITE" id="PS00022">
    <property type="entry name" value="EGF_1"/>
    <property type="match status" value="1"/>
</dbReference>
<dbReference type="PROSITE" id="PS50026">
    <property type="entry name" value="EGF_3"/>
    <property type="match status" value="1"/>
</dbReference>
<keyword evidence="1" id="KW-0245">EGF-like domain</keyword>
<feature type="disulfide bond" evidence="1">
    <location>
        <begin position="52"/>
        <end position="61"/>
    </location>
</feature>
<evidence type="ECO:0000313" key="5">
    <source>
        <dbReference type="Proteomes" id="UP000828390"/>
    </source>
</evidence>
<dbReference type="SMART" id="SM00181">
    <property type="entry name" value="EGF"/>
    <property type="match status" value="1"/>
</dbReference>
<proteinExistence type="predicted"/>
<reference evidence="4" key="1">
    <citation type="journal article" date="2019" name="bioRxiv">
        <title>The Genome of the Zebra Mussel, Dreissena polymorpha: A Resource for Invasive Species Research.</title>
        <authorList>
            <person name="McCartney M.A."/>
            <person name="Auch B."/>
            <person name="Kono T."/>
            <person name="Mallez S."/>
            <person name="Zhang Y."/>
            <person name="Obille A."/>
            <person name="Becker A."/>
            <person name="Abrahante J.E."/>
            <person name="Garbe J."/>
            <person name="Badalamenti J.P."/>
            <person name="Herman A."/>
            <person name="Mangelson H."/>
            <person name="Liachko I."/>
            <person name="Sullivan S."/>
            <person name="Sone E.D."/>
            <person name="Koren S."/>
            <person name="Silverstein K.A.T."/>
            <person name="Beckman K.B."/>
            <person name="Gohl D.M."/>
        </authorList>
    </citation>
    <scope>NUCLEOTIDE SEQUENCE</scope>
    <source>
        <strain evidence="4">Duluth1</strain>
        <tissue evidence="4">Whole animal</tissue>
    </source>
</reference>
<evidence type="ECO:0000313" key="4">
    <source>
        <dbReference type="EMBL" id="KAH3749535.1"/>
    </source>
</evidence>
<dbReference type="Gene3D" id="2.10.25.10">
    <property type="entry name" value="Laminin"/>
    <property type="match status" value="1"/>
</dbReference>
<organism evidence="4 5">
    <name type="scientific">Dreissena polymorpha</name>
    <name type="common">Zebra mussel</name>
    <name type="synonym">Mytilus polymorpha</name>
    <dbReference type="NCBI Taxonomy" id="45954"/>
    <lineage>
        <taxon>Eukaryota</taxon>
        <taxon>Metazoa</taxon>
        <taxon>Spiralia</taxon>
        <taxon>Lophotrochozoa</taxon>
        <taxon>Mollusca</taxon>
        <taxon>Bivalvia</taxon>
        <taxon>Autobranchia</taxon>
        <taxon>Heteroconchia</taxon>
        <taxon>Euheterodonta</taxon>
        <taxon>Imparidentia</taxon>
        <taxon>Neoheterodontei</taxon>
        <taxon>Myida</taxon>
        <taxon>Dreissenoidea</taxon>
        <taxon>Dreissenidae</taxon>
        <taxon>Dreissena</taxon>
    </lineage>
</organism>
<keyword evidence="1" id="KW-1015">Disulfide bond</keyword>